<evidence type="ECO:0000256" key="10">
    <source>
        <dbReference type="ARBA" id="ARBA00023237"/>
    </source>
</evidence>
<evidence type="ECO:0000256" key="6">
    <source>
        <dbReference type="ARBA" id="ARBA00023004"/>
    </source>
</evidence>
<keyword evidence="8 12" id="KW-0798">TonB box</keyword>
<dbReference type="CDD" id="cd01347">
    <property type="entry name" value="ligand_gated_channel"/>
    <property type="match status" value="1"/>
</dbReference>
<evidence type="ECO:0000259" key="15">
    <source>
        <dbReference type="Pfam" id="PF07715"/>
    </source>
</evidence>
<keyword evidence="6" id="KW-0408">Iron</keyword>
<evidence type="ECO:0000256" key="12">
    <source>
        <dbReference type="RuleBase" id="RU003357"/>
    </source>
</evidence>
<gene>
    <name evidence="16" type="ORF">AKL17_4275</name>
</gene>
<dbReference type="Pfam" id="PF00593">
    <property type="entry name" value="TonB_dep_Rec_b-barrel"/>
    <property type="match status" value="1"/>
</dbReference>
<reference evidence="16 17" key="1">
    <citation type="submission" date="2015-09" db="EMBL/GenBank/DDBJ databases">
        <title>Complete genome sequence of Defluviimonas alba cai42t isolated from an oilfield in Xinjiang.</title>
        <authorList>
            <person name="Geng S."/>
            <person name="Pan X."/>
            <person name="Wu X."/>
        </authorList>
    </citation>
    <scope>NUCLEOTIDE SEQUENCE [LARGE SCALE GENOMIC DNA]</scope>
    <source>
        <strain evidence="17">cai42</strain>
    </source>
</reference>
<dbReference type="GO" id="GO:0009279">
    <property type="term" value="C:cell outer membrane"/>
    <property type="evidence" value="ECO:0007669"/>
    <property type="project" value="UniProtKB-SubCell"/>
</dbReference>
<evidence type="ECO:0000259" key="14">
    <source>
        <dbReference type="Pfam" id="PF00593"/>
    </source>
</evidence>
<evidence type="ECO:0000256" key="13">
    <source>
        <dbReference type="SAM" id="SignalP"/>
    </source>
</evidence>
<dbReference type="PANTHER" id="PTHR32552">
    <property type="entry name" value="FERRICHROME IRON RECEPTOR-RELATED"/>
    <property type="match status" value="1"/>
</dbReference>
<name>A0A159Z9H4_9RHOB</name>
<keyword evidence="9 11" id="KW-0472">Membrane</keyword>
<dbReference type="AlphaFoldDB" id="A0A159Z9H4"/>
<comment type="subcellular location">
    <subcellularLocation>
        <location evidence="1 11">Cell outer membrane</location>
        <topology evidence="1 11">Multi-pass membrane protein</topology>
    </subcellularLocation>
</comment>
<accession>A0A159Z9H4</accession>
<dbReference type="InterPro" id="IPR012910">
    <property type="entry name" value="Plug_dom"/>
</dbReference>
<keyword evidence="5 11" id="KW-0812">Transmembrane</keyword>
<evidence type="ECO:0000256" key="3">
    <source>
        <dbReference type="ARBA" id="ARBA00022452"/>
    </source>
</evidence>
<dbReference type="EMBL" id="CP012661">
    <property type="protein sequence ID" value="AMY71488.1"/>
    <property type="molecule type" value="Genomic_DNA"/>
</dbReference>
<evidence type="ECO:0000256" key="1">
    <source>
        <dbReference type="ARBA" id="ARBA00004571"/>
    </source>
</evidence>
<organism evidence="16 17">
    <name type="scientific">Frigidibacter mobilis</name>
    <dbReference type="NCBI Taxonomy" id="1335048"/>
    <lineage>
        <taxon>Bacteria</taxon>
        <taxon>Pseudomonadati</taxon>
        <taxon>Pseudomonadota</taxon>
        <taxon>Alphaproteobacteria</taxon>
        <taxon>Rhodobacterales</taxon>
        <taxon>Paracoccaceae</taxon>
        <taxon>Frigidibacter</taxon>
    </lineage>
</organism>
<keyword evidence="2 11" id="KW-0813">Transport</keyword>
<evidence type="ECO:0000256" key="7">
    <source>
        <dbReference type="ARBA" id="ARBA00023065"/>
    </source>
</evidence>
<sequence length="691" mass="75163">MSHTLTARLRCGASTLALAVALAAPAARAQEGTAPTLLDTIYLTGEKNLRDVKSTAASVSVFGEDEMEDQKAGKATVDEVIATTPNLIYPDNVSAPVIRGIDTQGPQNGSVAFFAGTVPRGTVNIDGHYLGFYELYFGATAAWDVDSIEVFSGPQTTSQGANAIAGAIIVNTKDPSFTPEGAYRIEAGSENAKRLSFAWSGPLSQDFAARLAVDYSARDTIIDYTNAGFVLGKSDLDFESLSLRGKLLWAPQDIDGLEVKLTYAHTDTNRPTQEMATGSYDDLENGYALSIPSWDQVQDTLSVDVDYDLGNGIKLFNQTQASSGSIDRRVSNGNGDADIDSDEISNEIRLSFGQPEDTLSGMVGFYAKRTETDEALRLSTGDSQFDDTKTNLGLFADGTWRFSDRWSLNAGLRFQQDRIERAGVSSYATDAADFDHTFEALLPKLSLSYEATPDWTVGAMVSRGYNPGGMTLNFTSKAWEEFDDETITNYELFSRATLLENRLFLTTNLFYMDYRDAQYNVAVEVSPSVFQTYTINAEEAHAYGLELGLDYRPTDTLNLRASAGLLKSNVDEITGNTAFEGNVFAKSPEVTLSLGADWAATEKFSIGGQVRHVGGYFSDIGNTEAYEVDSYTLTDLQASYAIRDGVELYGYVNNVFDERTPTFMQFNRTGGGTEASVTMPRTVGIGLRGTF</sequence>
<evidence type="ECO:0000256" key="4">
    <source>
        <dbReference type="ARBA" id="ARBA00022496"/>
    </source>
</evidence>
<evidence type="ECO:0000313" key="17">
    <source>
        <dbReference type="Proteomes" id="UP000076128"/>
    </source>
</evidence>
<evidence type="ECO:0000256" key="2">
    <source>
        <dbReference type="ARBA" id="ARBA00022448"/>
    </source>
</evidence>
<feature type="domain" description="TonB-dependent receptor-like beta-barrel" evidence="14">
    <location>
        <begin position="249"/>
        <end position="655"/>
    </location>
</feature>
<dbReference type="SUPFAM" id="SSF56935">
    <property type="entry name" value="Porins"/>
    <property type="match status" value="1"/>
</dbReference>
<evidence type="ECO:0000256" key="5">
    <source>
        <dbReference type="ARBA" id="ARBA00022692"/>
    </source>
</evidence>
<proteinExistence type="inferred from homology"/>
<dbReference type="Gene3D" id="2.40.170.20">
    <property type="entry name" value="TonB-dependent receptor, beta-barrel domain"/>
    <property type="match status" value="1"/>
</dbReference>
<dbReference type="OrthoDB" id="7313036at2"/>
<keyword evidence="10 11" id="KW-0998">Cell outer membrane</keyword>
<comment type="similarity">
    <text evidence="11 12">Belongs to the TonB-dependent receptor family.</text>
</comment>
<dbReference type="KEGG" id="daa:AKL17_4275"/>
<evidence type="ECO:0000256" key="11">
    <source>
        <dbReference type="PROSITE-ProRule" id="PRU01360"/>
    </source>
</evidence>
<feature type="signal peptide" evidence="13">
    <location>
        <begin position="1"/>
        <end position="29"/>
    </location>
</feature>
<dbReference type="STRING" id="1335048.AKL17_4275"/>
<dbReference type="PANTHER" id="PTHR32552:SF81">
    <property type="entry name" value="TONB-DEPENDENT OUTER MEMBRANE RECEPTOR"/>
    <property type="match status" value="1"/>
</dbReference>
<dbReference type="InterPro" id="IPR000531">
    <property type="entry name" value="Beta-barrel_TonB"/>
</dbReference>
<evidence type="ECO:0000256" key="9">
    <source>
        <dbReference type="ARBA" id="ARBA00023136"/>
    </source>
</evidence>
<dbReference type="InterPro" id="IPR039426">
    <property type="entry name" value="TonB-dep_rcpt-like"/>
</dbReference>
<dbReference type="Pfam" id="PF07715">
    <property type="entry name" value="Plug"/>
    <property type="match status" value="1"/>
</dbReference>
<dbReference type="PROSITE" id="PS52016">
    <property type="entry name" value="TONB_DEPENDENT_REC_3"/>
    <property type="match status" value="1"/>
</dbReference>
<keyword evidence="4" id="KW-0410">Iron transport</keyword>
<keyword evidence="13" id="KW-0732">Signal</keyword>
<dbReference type="GO" id="GO:0006826">
    <property type="term" value="P:iron ion transport"/>
    <property type="evidence" value="ECO:0007669"/>
    <property type="project" value="UniProtKB-KW"/>
</dbReference>
<evidence type="ECO:0000313" key="16">
    <source>
        <dbReference type="EMBL" id="AMY71488.1"/>
    </source>
</evidence>
<keyword evidence="3 11" id="KW-1134">Transmembrane beta strand</keyword>
<keyword evidence="7" id="KW-0406">Ion transport</keyword>
<keyword evidence="16" id="KW-0675">Receptor</keyword>
<feature type="chain" id="PRO_5007812211" evidence="13">
    <location>
        <begin position="30"/>
        <end position="691"/>
    </location>
</feature>
<dbReference type="Proteomes" id="UP000076128">
    <property type="component" value="Chromosome"/>
</dbReference>
<evidence type="ECO:0000256" key="8">
    <source>
        <dbReference type="ARBA" id="ARBA00023077"/>
    </source>
</evidence>
<protein>
    <submittedName>
        <fullName evidence="16">TonB-dependent receptor</fullName>
    </submittedName>
</protein>
<dbReference type="RefSeq" id="WP_066817042.1">
    <property type="nucleotide sequence ID" value="NZ_CP012661.1"/>
</dbReference>
<keyword evidence="17" id="KW-1185">Reference proteome</keyword>
<dbReference type="InterPro" id="IPR036942">
    <property type="entry name" value="Beta-barrel_TonB_sf"/>
</dbReference>
<feature type="domain" description="TonB-dependent receptor plug" evidence="15">
    <location>
        <begin position="52"/>
        <end position="167"/>
    </location>
</feature>
<dbReference type="PATRIC" id="fig|1335048.3.peg.4442"/>